<dbReference type="AlphaFoldDB" id="A0ABD4XBP9"/>
<reference evidence="2 3" key="1">
    <citation type="submission" date="2023-02" db="EMBL/GenBank/DDBJ databases">
        <title>Population genomics of bacteria associated with diatom.</title>
        <authorList>
            <person name="Xie J."/>
            <person name="Wang H."/>
        </authorList>
    </citation>
    <scope>NUCLEOTIDE SEQUENCE [LARGE SCALE GENOMIC DNA]</scope>
    <source>
        <strain evidence="2 3">PT47_8</strain>
    </source>
</reference>
<comment type="caution">
    <text evidence="2">The sequence shown here is derived from an EMBL/GenBank/DDBJ whole genome shotgun (WGS) entry which is preliminary data.</text>
</comment>
<dbReference type="InterPro" id="IPR016032">
    <property type="entry name" value="Sig_transdc_resp-reg_C-effctor"/>
</dbReference>
<dbReference type="PANTHER" id="PTHR43689:SF8">
    <property type="entry name" value="ALPHA_BETA-HYDROLASES SUPERFAMILY PROTEIN"/>
    <property type="match status" value="1"/>
</dbReference>
<dbReference type="EMBL" id="JARCJK010000005">
    <property type="protein sequence ID" value="MDE4166554.1"/>
    <property type="molecule type" value="Genomic_DNA"/>
</dbReference>
<feature type="domain" description="AB hydrolase-1" evidence="1">
    <location>
        <begin position="325"/>
        <end position="564"/>
    </location>
</feature>
<evidence type="ECO:0000313" key="3">
    <source>
        <dbReference type="Proteomes" id="UP001218364"/>
    </source>
</evidence>
<dbReference type="SUPFAM" id="SSF46894">
    <property type="entry name" value="C-terminal effector domain of the bipartite response regulators"/>
    <property type="match status" value="1"/>
</dbReference>
<dbReference type="Proteomes" id="UP001218364">
    <property type="component" value="Unassembled WGS sequence"/>
</dbReference>
<dbReference type="Pfam" id="PF12697">
    <property type="entry name" value="Abhydrolase_6"/>
    <property type="match status" value="1"/>
</dbReference>
<organism evidence="2 3">
    <name type="scientific">Phaeobacter gallaeciensis</name>
    <dbReference type="NCBI Taxonomy" id="60890"/>
    <lineage>
        <taxon>Bacteria</taxon>
        <taxon>Pseudomonadati</taxon>
        <taxon>Pseudomonadota</taxon>
        <taxon>Alphaproteobacteria</taxon>
        <taxon>Rhodobacterales</taxon>
        <taxon>Roseobacteraceae</taxon>
        <taxon>Phaeobacter</taxon>
    </lineage>
</organism>
<dbReference type="PANTHER" id="PTHR43689">
    <property type="entry name" value="HYDROLASE"/>
    <property type="match status" value="1"/>
</dbReference>
<proteinExistence type="predicted"/>
<dbReference type="InterPro" id="IPR029058">
    <property type="entry name" value="AB_hydrolase_fold"/>
</dbReference>
<evidence type="ECO:0000313" key="2">
    <source>
        <dbReference type="EMBL" id="MDE4166554.1"/>
    </source>
</evidence>
<dbReference type="InterPro" id="IPR000073">
    <property type="entry name" value="AB_hydrolase_1"/>
</dbReference>
<name>A0ABD4XBP9_9RHOB</name>
<dbReference type="GO" id="GO:0016787">
    <property type="term" value="F:hydrolase activity"/>
    <property type="evidence" value="ECO:0007669"/>
    <property type="project" value="UniProtKB-KW"/>
</dbReference>
<protein>
    <submittedName>
        <fullName evidence="2">Alpha/beta fold hydrolase</fullName>
    </submittedName>
</protein>
<accession>A0ABD4XBP9</accession>
<keyword evidence="2" id="KW-0378">Hydrolase</keyword>
<dbReference type="SUPFAM" id="SSF53474">
    <property type="entry name" value="alpha/beta-Hydrolases"/>
    <property type="match status" value="1"/>
</dbReference>
<sequence length="590" mass="63972">MSKPGTDTALSSSHLLSKADMTQLSHMVYDVALDNSRWAEMIGRIEALMAAGDVAGVESAEQMEDLRQHVERAMQISDRLSAARDESDLGRKLLASLSLSFQLFDSDGHELPPESFSTDATAGSFTDGDDSAGLARDVLPQTLRSQYAATQNPMRLAGEGDVSAEEILLGPDLVRKLGLPARVVWARLRLTRDPQRIAANLGATYGLTAGRRKFLGAFLEHADLRKAATAVDLSYESARTYLKDICQTIGLSGQAELIRAALQNPLSVIDADFSQTERSAVRCQIERPEGGVIEYFALGAAGAYPIIHYDALSGVGLDVLRFPEVFEAVLNRLGARLIVPCRPGTFRSTFIRRKSAAGDAEDVRLLCAALGIDRFALISNSFGAVSALNVAAALQDRCDRVVLAAVHNPDREAERSVAGNYLHKISAVIGRRSPLVLRWLIPFLCKSVIQDPGKFAEKAIAEATCDHEKAILRAPSLLKSVQMMLEERTASGFDGVIQEHRHIGRNLGFDLSELQVPLYLFQGDCDRMNPVEGAVALAEKAPHATLHIIKGMGHSMIKAEWDWLLAAAAGADYEIPAADRRGPLAEALAR</sequence>
<evidence type="ECO:0000259" key="1">
    <source>
        <dbReference type="Pfam" id="PF12697"/>
    </source>
</evidence>
<dbReference type="Gene3D" id="3.40.50.1820">
    <property type="entry name" value="alpha/beta hydrolase"/>
    <property type="match status" value="1"/>
</dbReference>
<gene>
    <name evidence="2" type="ORF">PXK24_12690</name>
</gene>